<reference evidence="5 6" key="1">
    <citation type="journal article" date="2015" name="Science">
        <title>Genetic determinants of in vivo fitness and diet responsiveness in multiple human gut Bacteroides.</title>
        <authorList>
            <person name="Wu M."/>
            <person name="McNulty N.P."/>
            <person name="Rodionov D.A."/>
            <person name="Khoroshkin M.S."/>
            <person name="Griffin N.W."/>
            <person name="Cheng J."/>
            <person name="Latreille P."/>
            <person name="Kerstetter R.A."/>
            <person name="Terrapon N."/>
            <person name="Henrissat B."/>
            <person name="Osterman A.L."/>
            <person name="Gordon J.I."/>
        </authorList>
    </citation>
    <scope>NUCLEOTIDE SEQUENCE [LARGE SCALE GENOMIC DNA]</scope>
    <source>
        <strain evidence="5 6">WH2</strain>
    </source>
</reference>
<dbReference type="InterPro" id="IPR052021">
    <property type="entry name" value="Type-I_RS_S_subunit"/>
</dbReference>
<keyword evidence="3" id="KW-0238">DNA-binding</keyword>
<feature type="domain" description="Type I restriction modification DNA specificity" evidence="4">
    <location>
        <begin position="190"/>
        <end position="316"/>
    </location>
</feature>
<dbReference type="InterPro" id="IPR000055">
    <property type="entry name" value="Restrct_endonuc_typeI_TRD"/>
</dbReference>
<organism evidence="5 6">
    <name type="scientific">Bacteroides cellulosilyticus</name>
    <dbReference type="NCBI Taxonomy" id="246787"/>
    <lineage>
        <taxon>Bacteria</taxon>
        <taxon>Pseudomonadati</taxon>
        <taxon>Bacteroidota</taxon>
        <taxon>Bacteroidia</taxon>
        <taxon>Bacteroidales</taxon>
        <taxon>Bacteroidaceae</taxon>
        <taxon>Bacteroides</taxon>
    </lineage>
</organism>
<evidence type="ECO:0000313" key="6">
    <source>
        <dbReference type="Proteomes" id="UP000061809"/>
    </source>
</evidence>
<dbReference type="PANTHER" id="PTHR30408:SF12">
    <property type="entry name" value="TYPE I RESTRICTION ENZYME MJAVIII SPECIFICITY SUBUNIT"/>
    <property type="match status" value="1"/>
</dbReference>
<dbReference type="InterPro" id="IPR044946">
    <property type="entry name" value="Restrct_endonuc_typeI_TRD_sf"/>
</dbReference>
<dbReference type="CDD" id="cd16961">
    <property type="entry name" value="RMtype1_S_TRD-CR_like"/>
    <property type="match status" value="1"/>
</dbReference>
<dbReference type="Pfam" id="PF01420">
    <property type="entry name" value="Methylase_S"/>
    <property type="match status" value="2"/>
</dbReference>
<dbReference type="SUPFAM" id="SSF116734">
    <property type="entry name" value="DNA methylase specificity domain"/>
    <property type="match status" value="2"/>
</dbReference>
<dbReference type="KEGG" id="bcel:BcellWH2_04916"/>
<dbReference type="Proteomes" id="UP000061809">
    <property type="component" value="Chromosome"/>
</dbReference>
<feature type="domain" description="Type I restriction modification DNA specificity" evidence="4">
    <location>
        <begin position="61"/>
        <end position="172"/>
    </location>
</feature>
<accession>A0A0P0GPH9</accession>
<dbReference type="PANTHER" id="PTHR30408">
    <property type="entry name" value="TYPE-1 RESTRICTION ENZYME ECOKI SPECIFICITY PROTEIN"/>
    <property type="match status" value="1"/>
</dbReference>
<name>A0A0P0GPH9_9BACE</name>
<keyword evidence="2" id="KW-0680">Restriction system</keyword>
<sequence>MAAGSFASLRENVKYYQENNYAQLIRTIDLKNNFTNSDFVYVDEVAYDFLWRVQLKEPNIVLPNIGANIGEKYYVKPQDLPKNKNVLGPNAILLRSKCNDTHFVYFRLSTSSYDNEMKKLVGASGQPKFNKTDLKKVSLFMPSLIEQKRIAYFLALLEERIATQNKIIEDLKKLKSAISHILFSSKGAIHLSEIANVVMGQSPSSNAYNDQGLGMPLVQGNLDISNGKTTPRLYTAEFNQTTEKGNIILTVRAPVGEVAKATQKVCLGRGVCAIIPHEENMSDFIYQYLTFYKFMWRRYEQGSTFTSINGSDVRNIFCPKVRNVSILTLLDIKINIEERVVKQYQSQKQYMLYQMFI</sequence>
<evidence type="ECO:0000256" key="2">
    <source>
        <dbReference type="ARBA" id="ARBA00022747"/>
    </source>
</evidence>
<dbReference type="PATRIC" id="fig|246787.4.peg.5075"/>
<dbReference type="Gene3D" id="3.90.220.20">
    <property type="entry name" value="DNA methylase specificity domains"/>
    <property type="match status" value="2"/>
</dbReference>
<dbReference type="EMBL" id="CP012801">
    <property type="protein sequence ID" value="ALJ62125.1"/>
    <property type="molecule type" value="Genomic_DNA"/>
</dbReference>
<gene>
    <name evidence="5" type="ORF">BcellWH2_04916</name>
</gene>
<evidence type="ECO:0000256" key="3">
    <source>
        <dbReference type="ARBA" id="ARBA00023125"/>
    </source>
</evidence>
<proteinExistence type="inferred from homology"/>
<evidence type="ECO:0000313" key="5">
    <source>
        <dbReference type="EMBL" id="ALJ62125.1"/>
    </source>
</evidence>
<dbReference type="AlphaFoldDB" id="A0A0P0GPH9"/>
<dbReference type="GO" id="GO:0003677">
    <property type="term" value="F:DNA binding"/>
    <property type="evidence" value="ECO:0007669"/>
    <property type="project" value="UniProtKB-KW"/>
</dbReference>
<evidence type="ECO:0000259" key="4">
    <source>
        <dbReference type="Pfam" id="PF01420"/>
    </source>
</evidence>
<dbReference type="REBASE" id="129766">
    <property type="entry name" value="S1.BceWH2ORF4920P"/>
</dbReference>
<evidence type="ECO:0000256" key="1">
    <source>
        <dbReference type="ARBA" id="ARBA00010923"/>
    </source>
</evidence>
<comment type="similarity">
    <text evidence="1">Belongs to the type-I restriction system S methylase family.</text>
</comment>
<dbReference type="GO" id="GO:0009307">
    <property type="term" value="P:DNA restriction-modification system"/>
    <property type="evidence" value="ECO:0007669"/>
    <property type="project" value="UniProtKB-KW"/>
</dbReference>
<protein>
    <submittedName>
        <fullName evidence="5">EcoKI restriction-modification system protein HsdS</fullName>
    </submittedName>
</protein>